<organism evidence="2 3">
    <name type="scientific">Pochonia chlamydosporia 170</name>
    <dbReference type="NCBI Taxonomy" id="1380566"/>
    <lineage>
        <taxon>Eukaryota</taxon>
        <taxon>Fungi</taxon>
        <taxon>Dikarya</taxon>
        <taxon>Ascomycota</taxon>
        <taxon>Pezizomycotina</taxon>
        <taxon>Sordariomycetes</taxon>
        <taxon>Hypocreomycetidae</taxon>
        <taxon>Hypocreales</taxon>
        <taxon>Clavicipitaceae</taxon>
        <taxon>Pochonia</taxon>
    </lineage>
</organism>
<evidence type="ECO:0000256" key="1">
    <source>
        <dbReference type="SAM" id="MobiDB-lite"/>
    </source>
</evidence>
<dbReference type="RefSeq" id="XP_018136036.1">
    <property type="nucleotide sequence ID" value="XM_018290281.1"/>
</dbReference>
<reference evidence="2 3" key="1">
    <citation type="journal article" date="2016" name="PLoS Pathog.">
        <title>Biosynthesis of antibiotic leucinostatins in bio-control fungus Purpureocillium lilacinum and their inhibition on phytophthora revealed by genome mining.</title>
        <authorList>
            <person name="Wang G."/>
            <person name="Liu Z."/>
            <person name="Lin R."/>
            <person name="Li E."/>
            <person name="Mao Z."/>
            <person name="Ling J."/>
            <person name="Yang Y."/>
            <person name="Yin W.B."/>
            <person name="Xie B."/>
        </authorList>
    </citation>
    <scope>NUCLEOTIDE SEQUENCE [LARGE SCALE GENOMIC DNA]</scope>
    <source>
        <strain evidence="2">170</strain>
    </source>
</reference>
<evidence type="ECO:0000313" key="2">
    <source>
        <dbReference type="EMBL" id="OAQ57754.1"/>
    </source>
</evidence>
<keyword evidence="3" id="KW-1185">Reference proteome</keyword>
<feature type="region of interest" description="Disordered" evidence="1">
    <location>
        <begin position="70"/>
        <end position="142"/>
    </location>
</feature>
<protein>
    <recommendedName>
        <fullName evidence="4">MADS-box domain-containing protein</fullName>
    </recommendedName>
</protein>
<evidence type="ECO:0008006" key="4">
    <source>
        <dbReference type="Google" id="ProtNLM"/>
    </source>
</evidence>
<accession>A0A179EX41</accession>
<feature type="compositionally biased region" description="Polar residues" evidence="1">
    <location>
        <begin position="78"/>
        <end position="112"/>
    </location>
</feature>
<dbReference type="EMBL" id="LSBJ02000023">
    <property type="protein sequence ID" value="OAQ57754.1"/>
    <property type="molecule type" value="Genomic_DNA"/>
</dbReference>
<comment type="caution">
    <text evidence="2">The sequence shown here is derived from an EMBL/GenBank/DDBJ whole genome shotgun (WGS) entry which is preliminary data.</text>
</comment>
<proteinExistence type="predicted"/>
<dbReference type="OrthoDB" id="4692478at2759"/>
<dbReference type="AlphaFoldDB" id="A0A179EX41"/>
<gene>
    <name evidence="2" type="ORF">VFPPC_12378</name>
</gene>
<dbReference type="GeneID" id="28854275"/>
<evidence type="ECO:0000313" key="3">
    <source>
        <dbReference type="Proteomes" id="UP000078397"/>
    </source>
</evidence>
<sequence>MKTPPEKRWKQRKSGIMKKVQNMHWDFGAKAALYLERNGELFVYRSHEDFAWKDATFFATQILTPEDFITVAQERNSRQSQRSTPSTAGHDASSTADQDTPSASEQEASFTAEQYKPVGRETPSPQKPDPTSGILGRLGRYF</sequence>
<dbReference type="Proteomes" id="UP000078397">
    <property type="component" value="Unassembled WGS sequence"/>
</dbReference>
<name>A0A179EX41_METCM</name>
<dbReference type="KEGG" id="pchm:VFPPC_12378"/>